<keyword evidence="5 7" id="KW-0472">Membrane</keyword>
<gene>
    <name evidence="8" type="ORF">A3A87_08820</name>
</gene>
<keyword evidence="2" id="KW-0813">Transport</keyword>
<feature type="region of interest" description="Disordered" evidence="6">
    <location>
        <begin position="1"/>
        <end position="21"/>
    </location>
</feature>
<feature type="compositionally biased region" description="Basic residues" evidence="6">
    <location>
        <begin position="1"/>
        <end position="19"/>
    </location>
</feature>
<keyword evidence="3 7" id="KW-0812">Transmembrane</keyword>
<evidence type="ECO:0000256" key="6">
    <source>
        <dbReference type="SAM" id="MobiDB-lite"/>
    </source>
</evidence>
<proteinExistence type="predicted"/>
<evidence type="ECO:0008006" key="10">
    <source>
        <dbReference type="Google" id="ProtNLM"/>
    </source>
</evidence>
<dbReference type="SUPFAM" id="SSF161070">
    <property type="entry name" value="SNF-like"/>
    <property type="match status" value="1"/>
</dbReference>
<dbReference type="STRING" id="1817768.A3A87_08820"/>
<evidence type="ECO:0000313" key="8">
    <source>
        <dbReference type="EMBL" id="OGI51947.1"/>
    </source>
</evidence>
<organism evidence="8 9">
    <name type="scientific">Candidatus Muproteobacteria bacterium RIFCSPLOWO2_01_FULL_60_18</name>
    <dbReference type="NCBI Taxonomy" id="1817768"/>
    <lineage>
        <taxon>Bacteria</taxon>
        <taxon>Pseudomonadati</taxon>
        <taxon>Pseudomonadota</taxon>
        <taxon>Candidatus Muproteobacteria</taxon>
    </lineage>
</organism>
<feature type="transmembrane region" description="Helical" evidence="7">
    <location>
        <begin position="109"/>
        <end position="137"/>
    </location>
</feature>
<feature type="transmembrane region" description="Helical" evidence="7">
    <location>
        <begin position="58"/>
        <end position="77"/>
    </location>
</feature>
<evidence type="ECO:0000256" key="7">
    <source>
        <dbReference type="SAM" id="Phobius"/>
    </source>
</evidence>
<feature type="transmembrane region" description="Helical" evidence="7">
    <location>
        <begin position="192"/>
        <end position="212"/>
    </location>
</feature>
<evidence type="ECO:0000256" key="2">
    <source>
        <dbReference type="ARBA" id="ARBA00022448"/>
    </source>
</evidence>
<dbReference type="AlphaFoldDB" id="A0A1F6U3N0"/>
<dbReference type="InterPro" id="IPR047218">
    <property type="entry name" value="YocR/YhdH-like"/>
</dbReference>
<dbReference type="InterPro" id="IPR037272">
    <property type="entry name" value="SNS_sf"/>
</dbReference>
<feature type="transmembrane region" description="Helical" evidence="7">
    <location>
        <begin position="324"/>
        <end position="352"/>
    </location>
</feature>
<evidence type="ECO:0000256" key="1">
    <source>
        <dbReference type="ARBA" id="ARBA00004141"/>
    </source>
</evidence>
<dbReference type="PRINTS" id="PR00176">
    <property type="entry name" value="NANEUSMPORT"/>
</dbReference>
<dbReference type="NCBIfam" id="NF037979">
    <property type="entry name" value="Na_transp"/>
    <property type="match status" value="1"/>
</dbReference>
<feature type="transmembrane region" description="Helical" evidence="7">
    <location>
        <begin position="25"/>
        <end position="46"/>
    </location>
</feature>
<accession>A0A1F6U3N0</accession>
<dbReference type="PANTHER" id="PTHR42948:SF1">
    <property type="entry name" value="TRANSPORTER"/>
    <property type="match status" value="1"/>
</dbReference>
<comment type="subcellular location">
    <subcellularLocation>
        <location evidence="1">Membrane</location>
        <topology evidence="1">Multi-pass membrane protein</topology>
    </subcellularLocation>
</comment>
<feature type="transmembrane region" description="Helical" evidence="7">
    <location>
        <begin position="447"/>
        <end position="467"/>
    </location>
</feature>
<evidence type="ECO:0000313" key="9">
    <source>
        <dbReference type="Proteomes" id="UP000179037"/>
    </source>
</evidence>
<evidence type="ECO:0000256" key="5">
    <source>
        <dbReference type="ARBA" id="ARBA00023136"/>
    </source>
</evidence>
<comment type="caution">
    <text evidence="8">The sequence shown here is derived from an EMBL/GenBank/DDBJ whole genome shotgun (WGS) entry which is preliminary data.</text>
</comment>
<feature type="transmembrane region" description="Helical" evidence="7">
    <location>
        <begin position="364"/>
        <end position="383"/>
    </location>
</feature>
<feature type="transmembrane region" description="Helical" evidence="7">
    <location>
        <begin position="273"/>
        <end position="296"/>
    </location>
</feature>
<feature type="transmembrane region" description="Helical" evidence="7">
    <location>
        <begin position="232"/>
        <end position="261"/>
    </location>
</feature>
<dbReference type="InterPro" id="IPR000175">
    <property type="entry name" value="Na/ntran_symport"/>
</dbReference>
<feature type="transmembrane region" description="Helical" evidence="7">
    <location>
        <begin position="403"/>
        <end position="426"/>
    </location>
</feature>
<sequence length="472" mass="51642">MIATHKHPARRNPLRSGRKNVHERWSSPGIFVLAAGGAAIGFNNFWQFPHLAAQYGGGAFLIVYLLSVLLIGLPLLMAEFALGRSGRASPIGVFRFMTQRARANPLWKLVGWMGVISVFLILSYLSVIAGWVIAYMLRAAFGIFVGLTADGMNAQFAQMVKDPEKQLFWHTLFITMTMLVAGHGVRRGLEAVVRYAVPLLLGVLLALTAYVATTDAFAQAATVFFLPDFSKLTGMGVLAAMSHAFFSLGLGAGAMLMYGAYLGTEARIPRLSLYVAGVDTLTSLAVSLVVFAILFAGNVDLSSGPNLVFQSLPLAFDHIPHGRVLIVVFFALLVIAALTSAIALAEPVMVWLSEQFGMSLRRSAILCGISAWSLGVVTILSFHDWAFSFKLFGVVKNLGFFDMMQVLTAHVLLPVSGILIALYAGWALKPDMMREALHWRPSWIHSTWLWLMRFVIPASLLIVLFYLPELFA</sequence>
<dbReference type="Proteomes" id="UP000179037">
    <property type="component" value="Unassembled WGS sequence"/>
</dbReference>
<name>A0A1F6U3N0_9PROT</name>
<dbReference type="Pfam" id="PF00209">
    <property type="entry name" value="SNF"/>
    <property type="match status" value="2"/>
</dbReference>
<dbReference type="PROSITE" id="PS50267">
    <property type="entry name" value="NA_NEUROTRAN_SYMP_3"/>
    <property type="match status" value="1"/>
</dbReference>
<dbReference type="EMBL" id="MFTC01000029">
    <property type="protein sequence ID" value="OGI51947.1"/>
    <property type="molecule type" value="Genomic_DNA"/>
</dbReference>
<dbReference type="PANTHER" id="PTHR42948">
    <property type="entry name" value="TRANSPORTER"/>
    <property type="match status" value="1"/>
</dbReference>
<keyword evidence="4 7" id="KW-1133">Transmembrane helix</keyword>
<reference evidence="8 9" key="1">
    <citation type="journal article" date="2016" name="Nat. Commun.">
        <title>Thousands of microbial genomes shed light on interconnected biogeochemical processes in an aquifer system.</title>
        <authorList>
            <person name="Anantharaman K."/>
            <person name="Brown C.T."/>
            <person name="Hug L.A."/>
            <person name="Sharon I."/>
            <person name="Castelle C.J."/>
            <person name="Probst A.J."/>
            <person name="Thomas B.C."/>
            <person name="Singh A."/>
            <person name="Wilkins M.J."/>
            <person name="Karaoz U."/>
            <person name="Brodie E.L."/>
            <person name="Williams K.H."/>
            <person name="Hubbard S.S."/>
            <person name="Banfield J.F."/>
        </authorList>
    </citation>
    <scope>NUCLEOTIDE SEQUENCE [LARGE SCALE GENOMIC DNA]</scope>
</reference>
<dbReference type="CDD" id="cd10336">
    <property type="entry name" value="SLC6sbd_Tyt1-Like"/>
    <property type="match status" value="1"/>
</dbReference>
<dbReference type="GO" id="GO:0016020">
    <property type="term" value="C:membrane"/>
    <property type="evidence" value="ECO:0007669"/>
    <property type="project" value="UniProtKB-SubCell"/>
</dbReference>
<evidence type="ECO:0000256" key="3">
    <source>
        <dbReference type="ARBA" id="ARBA00022692"/>
    </source>
</evidence>
<feature type="transmembrane region" description="Helical" evidence="7">
    <location>
        <begin position="167"/>
        <end position="185"/>
    </location>
</feature>
<protein>
    <recommendedName>
        <fullName evidence="10">Transporter</fullName>
    </recommendedName>
</protein>
<evidence type="ECO:0000256" key="4">
    <source>
        <dbReference type="ARBA" id="ARBA00022989"/>
    </source>
</evidence>